<dbReference type="Proteomes" id="UP000654370">
    <property type="component" value="Unassembled WGS sequence"/>
</dbReference>
<reference evidence="1" key="1">
    <citation type="submission" date="2020-12" db="EMBL/GenBank/DDBJ databases">
        <title>Metabolic potential, ecology and presence of endohyphal bacteria is reflected in genomic diversity of Mucoromycotina.</title>
        <authorList>
            <person name="Muszewska A."/>
            <person name="Okrasinska A."/>
            <person name="Steczkiewicz K."/>
            <person name="Drgas O."/>
            <person name="Orlowska M."/>
            <person name="Perlinska-Lenart U."/>
            <person name="Aleksandrzak-Piekarczyk T."/>
            <person name="Szatraj K."/>
            <person name="Zielenkiewicz U."/>
            <person name="Pilsyk S."/>
            <person name="Malc E."/>
            <person name="Mieczkowski P."/>
            <person name="Kruszewska J.S."/>
            <person name="Biernat P."/>
            <person name="Pawlowska J."/>
        </authorList>
    </citation>
    <scope>NUCLEOTIDE SEQUENCE</scope>
    <source>
        <strain evidence="1">WA0000067209</strain>
    </source>
</reference>
<keyword evidence="2" id="KW-1185">Reference proteome</keyword>
<proteinExistence type="predicted"/>
<dbReference type="Gene3D" id="3.80.10.10">
    <property type="entry name" value="Ribonuclease Inhibitor"/>
    <property type="match status" value="1"/>
</dbReference>
<dbReference type="InterPro" id="IPR032675">
    <property type="entry name" value="LRR_dom_sf"/>
</dbReference>
<dbReference type="OrthoDB" id="2350497at2759"/>
<evidence type="ECO:0000313" key="1">
    <source>
        <dbReference type="EMBL" id="KAG2181038.1"/>
    </source>
</evidence>
<comment type="caution">
    <text evidence="1">The sequence shown here is derived from an EMBL/GenBank/DDBJ whole genome shotgun (WGS) entry which is preliminary data.</text>
</comment>
<name>A0A8H7PVK7_MORIS</name>
<organism evidence="1 2">
    <name type="scientific">Mortierella isabellina</name>
    <name type="common">Filamentous fungus</name>
    <name type="synonym">Umbelopsis isabellina</name>
    <dbReference type="NCBI Taxonomy" id="91625"/>
    <lineage>
        <taxon>Eukaryota</taxon>
        <taxon>Fungi</taxon>
        <taxon>Fungi incertae sedis</taxon>
        <taxon>Mucoromycota</taxon>
        <taxon>Mucoromycotina</taxon>
        <taxon>Umbelopsidomycetes</taxon>
        <taxon>Umbelopsidales</taxon>
        <taxon>Umbelopsidaceae</taxon>
        <taxon>Umbelopsis</taxon>
    </lineage>
</organism>
<sequence length="467" mass="53325">MPGAITRVNEDIINLIFESFDDVPVPESARPLSIDTEYVKARASFFFNCALINRFFHRYSLPHLYRIIAVDQLASQRKVAILELLREPLKKYGQYVWWLTTGSVGLGSFDVVREILPLLPNVKVLNISRTASGLQSILNLVYNLERLSFGIECDAERENLLNRLIPRKMNESRTALSACRAVELDWTIVDCHIFELLTKFSRVKCLTFGSSCKFKTDFTFVDEEELRREMIMAQKVFSTVSRLTFGMISADKLHMLLPFFNNIKQLDVRFVRVISKDTVRLLSEHCTQLQELSFYSSSIDKEAIEGLLLRPPPQLQALSMKYLSYNVTGTLLEMVNVHRIAAAHNKLQSISLFGMIPPSLDALQALSTVLPNIRHLGFIMKIEYTAQELAHALVGFKKLSSVYIRRPLFSESNDSQYQECHRQLIHDLAVLLPEVNTIDCFSLRLMQHKNSQGVNECVTKTLQQGAI</sequence>
<dbReference type="EMBL" id="JAEPQZ010000005">
    <property type="protein sequence ID" value="KAG2181038.1"/>
    <property type="molecule type" value="Genomic_DNA"/>
</dbReference>
<evidence type="ECO:0000313" key="2">
    <source>
        <dbReference type="Proteomes" id="UP000654370"/>
    </source>
</evidence>
<dbReference type="SUPFAM" id="SSF52047">
    <property type="entry name" value="RNI-like"/>
    <property type="match status" value="1"/>
</dbReference>
<protein>
    <submittedName>
        <fullName evidence="1">Uncharacterized protein</fullName>
    </submittedName>
</protein>
<accession>A0A8H7PVK7</accession>
<dbReference type="AlphaFoldDB" id="A0A8H7PVK7"/>
<gene>
    <name evidence="1" type="ORF">INT43_008620</name>
</gene>